<accession>A0A7S3C482</accession>
<dbReference type="SUPFAM" id="SSF51197">
    <property type="entry name" value="Clavaminate synthase-like"/>
    <property type="match status" value="1"/>
</dbReference>
<organism evidence="2">
    <name type="scientific">Haptolina ericina</name>
    <dbReference type="NCBI Taxonomy" id="156174"/>
    <lineage>
        <taxon>Eukaryota</taxon>
        <taxon>Haptista</taxon>
        <taxon>Haptophyta</taxon>
        <taxon>Prymnesiophyceae</taxon>
        <taxon>Prymnesiales</taxon>
        <taxon>Prymnesiaceae</taxon>
        <taxon>Haptolina</taxon>
    </lineage>
</organism>
<dbReference type="Pfam" id="PF05721">
    <property type="entry name" value="PhyH"/>
    <property type="match status" value="1"/>
</dbReference>
<dbReference type="PANTHER" id="PTHR37563:SF2">
    <property type="entry name" value="PHYTANOYL-COA DIOXYGENASE FAMILY PROTEIN (AFU_ORTHOLOGUE AFUA_2G03330)"/>
    <property type="match status" value="1"/>
</dbReference>
<dbReference type="InterPro" id="IPR008775">
    <property type="entry name" value="Phytyl_CoA_dOase-like"/>
</dbReference>
<evidence type="ECO:0000256" key="1">
    <source>
        <dbReference type="SAM" id="MobiDB-lite"/>
    </source>
</evidence>
<dbReference type="Gene3D" id="2.60.120.620">
    <property type="entry name" value="q2cbj1_9rhob like domain"/>
    <property type="match status" value="1"/>
</dbReference>
<gene>
    <name evidence="2" type="ORF">HERI1096_LOCUS40142</name>
</gene>
<dbReference type="EMBL" id="HBHX01072581">
    <property type="protein sequence ID" value="CAE0153688.1"/>
    <property type="molecule type" value="Transcribed_RNA"/>
</dbReference>
<name>A0A7S3C482_9EUKA</name>
<feature type="region of interest" description="Disordered" evidence="1">
    <location>
        <begin position="1"/>
        <end position="20"/>
    </location>
</feature>
<evidence type="ECO:0000313" key="2">
    <source>
        <dbReference type="EMBL" id="CAE0153688.1"/>
    </source>
</evidence>
<evidence type="ECO:0008006" key="3">
    <source>
        <dbReference type="Google" id="ProtNLM"/>
    </source>
</evidence>
<dbReference type="InterPro" id="IPR051961">
    <property type="entry name" value="Fungal_Metabolite_Diox"/>
</dbReference>
<dbReference type="PANTHER" id="PTHR37563">
    <property type="entry name" value="PHYTANOYL-COA DIOXYGENASE FAMILY PROTEIN (AFU_ORTHOLOGUE AFUA_2G03330)"/>
    <property type="match status" value="1"/>
</dbReference>
<sequence length="142" mass="15185">MVSDVGARRQAVHPDTPIETGVEDGRPLVCTAFVALQDVTTEMGPTILWAGTHSAAAHVAWEEDKAGFLRGALPRVALLSKGDVLLFDSRLLHCGGANREGRRALFYFSLKARRETRGIGPGTLLGGLRGACALDAVEEWSC</sequence>
<reference evidence="2" key="1">
    <citation type="submission" date="2021-01" db="EMBL/GenBank/DDBJ databases">
        <authorList>
            <person name="Corre E."/>
            <person name="Pelletier E."/>
            <person name="Niang G."/>
            <person name="Scheremetjew M."/>
            <person name="Finn R."/>
            <person name="Kale V."/>
            <person name="Holt S."/>
            <person name="Cochrane G."/>
            <person name="Meng A."/>
            <person name="Brown T."/>
            <person name="Cohen L."/>
        </authorList>
    </citation>
    <scope>NUCLEOTIDE SEQUENCE</scope>
    <source>
        <strain evidence="2">CCMP281</strain>
    </source>
</reference>
<protein>
    <recommendedName>
        <fullName evidence="3">Phytanoyl-CoA dioxygenase</fullName>
    </recommendedName>
</protein>
<proteinExistence type="predicted"/>
<dbReference type="AlphaFoldDB" id="A0A7S3C482"/>